<keyword evidence="1" id="KW-0732">Signal</keyword>
<dbReference type="EMBL" id="KV454213">
    <property type="protein sequence ID" value="ODQ57465.1"/>
    <property type="molecule type" value="Genomic_DNA"/>
</dbReference>
<sequence>MKICLYSILPLLFVLFLNIKLGLAVELIPILVKFDEETTLNVIAQVWEYDSGNHHGVKINSTELGDLSRERGLNPGWVHRRLARGLSSGEITRETYSEDGFNVVIGPPSERDNAIPIRGYLRINGDETEYESFTTTTG</sequence>
<name>A0A1E3NWG7_WICAA</name>
<organism evidence="2 3">
    <name type="scientific">Wickerhamomyces anomalus (strain ATCC 58044 / CBS 1984 / NCYC 433 / NRRL Y-366-8)</name>
    <name type="common">Yeast</name>
    <name type="synonym">Hansenula anomala</name>
    <dbReference type="NCBI Taxonomy" id="683960"/>
    <lineage>
        <taxon>Eukaryota</taxon>
        <taxon>Fungi</taxon>
        <taxon>Dikarya</taxon>
        <taxon>Ascomycota</taxon>
        <taxon>Saccharomycotina</taxon>
        <taxon>Saccharomycetes</taxon>
        <taxon>Phaffomycetales</taxon>
        <taxon>Wickerhamomycetaceae</taxon>
        <taxon>Wickerhamomyces</taxon>
    </lineage>
</organism>
<dbReference type="RefSeq" id="XP_019036672.1">
    <property type="nucleotide sequence ID" value="XM_019183813.1"/>
</dbReference>
<dbReference type="AlphaFoldDB" id="A0A1E3NWG7"/>
<evidence type="ECO:0000313" key="3">
    <source>
        <dbReference type="Proteomes" id="UP000094112"/>
    </source>
</evidence>
<accession>A0A1E3NWG7</accession>
<reference evidence="2 3" key="1">
    <citation type="journal article" date="2016" name="Proc. Natl. Acad. Sci. U.S.A.">
        <title>Comparative genomics of biotechnologically important yeasts.</title>
        <authorList>
            <person name="Riley R."/>
            <person name="Haridas S."/>
            <person name="Wolfe K.H."/>
            <person name="Lopes M.R."/>
            <person name="Hittinger C.T."/>
            <person name="Goeker M."/>
            <person name="Salamov A.A."/>
            <person name="Wisecaver J.H."/>
            <person name="Long T.M."/>
            <person name="Calvey C.H."/>
            <person name="Aerts A.L."/>
            <person name="Barry K.W."/>
            <person name="Choi C."/>
            <person name="Clum A."/>
            <person name="Coughlan A.Y."/>
            <person name="Deshpande S."/>
            <person name="Douglass A.P."/>
            <person name="Hanson S.J."/>
            <person name="Klenk H.-P."/>
            <person name="LaButti K.M."/>
            <person name="Lapidus A."/>
            <person name="Lindquist E.A."/>
            <person name="Lipzen A.M."/>
            <person name="Meier-Kolthoff J.P."/>
            <person name="Ohm R.A."/>
            <person name="Otillar R.P."/>
            <person name="Pangilinan J.L."/>
            <person name="Peng Y."/>
            <person name="Rokas A."/>
            <person name="Rosa C.A."/>
            <person name="Scheuner C."/>
            <person name="Sibirny A.A."/>
            <person name="Slot J.C."/>
            <person name="Stielow J.B."/>
            <person name="Sun H."/>
            <person name="Kurtzman C.P."/>
            <person name="Blackwell M."/>
            <person name="Grigoriev I.V."/>
            <person name="Jeffries T.W."/>
        </authorList>
    </citation>
    <scope>NUCLEOTIDE SEQUENCE [LARGE SCALE GENOMIC DNA]</scope>
    <source>
        <strain evidence="3">ATCC 58044 / CBS 1984 / NCYC 433 / NRRL Y-366-8</strain>
    </source>
</reference>
<evidence type="ECO:0000256" key="1">
    <source>
        <dbReference type="SAM" id="SignalP"/>
    </source>
</evidence>
<feature type="chain" id="PRO_5009133531" evidence="1">
    <location>
        <begin position="25"/>
        <end position="138"/>
    </location>
</feature>
<proteinExistence type="predicted"/>
<feature type="signal peptide" evidence="1">
    <location>
        <begin position="1"/>
        <end position="24"/>
    </location>
</feature>
<keyword evidence="3" id="KW-1185">Reference proteome</keyword>
<gene>
    <name evidence="2" type="ORF">WICANDRAFT_64814</name>
</gene>
<evidence type="ECO:0000313" key="2">
    <source>
        <dbReference type="EMBL" id="ODQ57465.1"/>
    </source>
</evidence>
<dbReference type="Proteomes" id="UP000094112">
    <property type="component" value="Unassembled WGS sequence"/>
</dbReference>
<protein>
    <submittedName>
        <fullName evidence="2">Uncharacterized protein</fullName>
    </submittedName>
</protein>
<dbReference type="GeneID" id="30201059"/>